<comment type="caution">
    <text evidence="8">The sequence shown here is derived from an EMBL/GenBank/DDBJ whole genome shotgun (WGS) entry which is preliminary data.</text>
</comment>
<comment type="similarity">
    <text evidence="1">Belongs to the eukaryotic ribosomal protein eS26 family.</text>
</comment>
<evidence type="ECO:0000256" key="3">
    <source>
        <dbReference type="ARBA" id="ARBA00023274"/>
    </source>
</evidence>
<dbReference type="PANTHER" id="PTHR31718:SF0">
    <property type="entry name" value="PLAT DOMAIN-CONTAINING PROTEIN 2"/>
    <property type="match status" value="1"/>
</dbReference>
<evidence type="ECO:0000259" key="7">
    <source>
        <dbReference type="PROSITE" id="PS50095"/>
    </source>
</evidence>
<dbReference type="InterPro" id="IPR038551">
    <property type="entry name" value="Ribosomal_eS26_sf"/>
</dbReference>
<dbReference type="Gene3D" id="3.30.1740.20">
    <property type="entry name" value="Ribosomal protein S26e"/>
    <property type="match status" value="1"/>
</dbReference>
<accession>A0A565C146</accession>
<evidence type="ECO:0000313" key="9">
    <source>
        <dbReference type="Proteomes" id="UP000489600"/>
    </source>
</evidence>
<dbReference type="PROSITE" id="PS50095">
    <property type="entry name" value="PLAT"/>
    <property type="match status" value="1"/>
</dbReference>
<feature type="domain" description="PLAT" evidence="7">
    <location>
        <begin position="184"/>
        <end position="311"/>
    </location>
</feature>
<dbReference type="SUPFAM" id="SSF49723">
    <property type="entry name" value="Lipase/lipooxygenase domain (PLAT/LH2 domain)"/>
    <property type="match status" value="1"/>
</dbReference>
<evidence type="ECO:0000256" key="4">
    <source>
        <dbReference type="PROSITE-ProRule" id="PRU00152"/>
    </source>
</evidence>
<feature type="compositionally biased region" description="Basic residues" evidence="5">
    <location>
        <begin position="1"/>
        <end position="20"/>
    </location>
</feature>
<name>A0A565C146_9BRAS</name>
<keyword evidence="9" id="KW-1185">Reference proteome</keyword>
<evidence type="ECO:0000256" key="1">
    <source>
        <dbReference type="ARBA" id="ARBA00008596"/>
    </source>
</evidence>
<gene>
    <name evidence="8" type="ORF">ANE_LOCUS17828</name>
</gene>
<dbReference type="GO" id="GO:0003735">
    <property type="term" value="F:structural constituent of ribosome"/>
    <property type="evidence" value="ECO:0007669"/>
    <property type="project" value="InterPro"/>
</dbReference>
<dbReference type="PROSITE" id="PS00733">
    <property type="entry name" value="RIBOSOMAL_S26E"/>
    <property type="match status" value="1"/>
</dbReference>
<dbReference type="InterPro" id="IPR000892">
    <property type="entry name" value="Ribosomal_eS26"/>
</dbReference>
<keyword evidence="6" id="KW-0812">Transmembrane</keyword>
<dbReference type="InterPro" id="IPR036392">
    <property type="entry name" value="PLAT/LH2_dom_sf"/>
</dbReference>
<reference evidence="8" key="1">
    <citation type="submission" date="2019-07" db="EMBL/GenBank/DDBJ databases">
        <authorList>
            <person name="Dittberner H."/>
        </authorList>
    </citation>
    <scope>NUCLEOTIDE SEQUENCE [LARGE SCALE GENOMIC DNA]</scope>
</reference>
<dbReference type="PANTHER" id="PTHR31718">
    <property type="entry name" value="PLAT DOMAIN-CONTAINING PROTEIN"/>
    <property type="match status" value="1"/>
</dbReference>
<keyword evidence="3" id="KW-0687">Ribonucleoprotein</keyword>
<dbReference type="InterPro" id="IPR047864">
    <property type="entry name" value="Ribosomal_eS26_CS"/>
</dbReference>
<sequence length="336" mass="38047">MRRKSKMTFKRRNGGRNKHNRDHDKAIKRFIVRNIVEQTAIRDVQEASVYDGYTLPKLYAKMQYCVSCAIHSHVLRVQSRTNRRVRIPPPRFARRKKIFLLIKNTVFKEQVTALQAQGISELMPPEVAKALCGPEKSSLKLVRSDHHFFTFISPMMTRRDVLLLSFLLIATVSSVAFADDEADCVYTFYLRTGSTFKSGTDSIISARLYDKYGDYIGIRNLEAWGGLMGPGYNYYERGNLDIFSGKAPCLPSPICSLNLTSDGSGDHHGWYVNYVEVATVGVHAKCAQQSFEVEQWLATDTSPYELTAVRNNCPVKLGESIGRVGSEIRKTLSWIV</sequence>
<dbReference type="AlphaFoldDB" id="A0A565C146"/>
<dbReference type="Pfam" id="PF01477">
    <property type="entry name" value="PLAT"/>
    <property type="match status" value="1"/>
</dbReference>
<dbReference type="InterPro" id="IPR001024">
    <property type="entry name" value="PLAT/LH2_dom"/>
</dbReference>
<feature type="transmembrane region" description="Helical" evidence="6">
    <location>
        <begin position="161"/>
        <end position="178"/>
    </location>
</feature>
<dbReference type="Pfam" id="PF01283">
    <property type="entry name" value="Ribosomal_S26e"/>
    <property type="match status" value="1"/>
</dbReference>
<dbReference type="GO" id="GO:0006412">
    <property type="term" value="P:translation"/>
    <property type="evidence" value="ECO:0007669"/>
    <property type="project" value="InterPro"/>
</dbReference>
<proteinExistence type="inferred from homology"/>
<keyword evidence="6" id="KW-0472">Membrane</keyword>
<comment type="caution">
    <text evidence="4">Lacks conserved residue(s) required for the propagation of feature annotation.</text>
</comment>
<dbReference type="GO" id="GO:0005840">
    <property type="term" value="C:ribosome"/>
    <property type="evidence" value="ECO:0007669"/>
    <property type="project" value="UniProtKB-KW"/>
</dbReference>
<keyword evidence="2" id="KW-0689">Ribosomal protein</keyword>
<dbReference type="Proteomes" id="UP000489600">
    <property type="component" value="Unassembled WGS sequence"/>
</dbReference>
<keyword evidence="6" id="KW-1133">Transmembrane helix</keyword>
<evidence type="ECO:0000256" key="2">
    <source>
        <dbReference type="ARBA" id="ARBA00022980"/>
    </source>
</evidence>
<feature type="region of interest" description="Disordered" evidence="5">
    <location>
        <begin position="1"/>
        <end position="21"/>
    </location>
</feature>
<dbReference type="EMBL" id="CABITT030000006">
    <property type="protein sequence ID" value="VVB07384.1"/>
    <property type="molecule type" value="Genomic_DNA"/>
</dbReference>
<dbReference type="CDD" id="cd01754">
    <property type="entry name" value="PLAT_plant_stress"/>
    <property type="match status" value="1"/>
</dbReference>
<dbReference type="Gene3D" id="2.60.60.20">
    <property type="entry name" value="PLAT/LH2 domain"/>
    <property type="match status" value="1"/>
</dbReference>
<dbReference type="GO" id="GO:1990904">
    <property type="term" value="C:ribonucleoprotein complex"/>
    <property type="evidence" value="ECO:0007669"/>
    <property type="project" value="UniProtKB-KW"/>
</dbReference>
<protein>
    <recommendedName>
        <fullName evidence="7">PLAT domain-containing protein</fullName>
    </recommendedName>
</protein>
<evidence type="ECO:0000256" key="6">
    <source>
        <dbReference type="SAM" id="Phobius"/>
    </source>
</evidence>
<dbReference type="OrthoDB" id="5322100at2759"/>
<evidence type="ECO:0000313" key="8">
    <source>
        <dbReference type="EMBL" id="VVB07384.1"/>
    </source>
</evidence>
<organism evidence="8 9">
    <name type="scientific">Arabis nemorensis</name>
    <dbReference type="NCBI Taxonomy" id="586526"/>
    <lineage>
        <taxon>Eukaryota</taxon>
        <taxon>Viridiplantae</taxon>
        <taxon>Streptophyta</taxon>
        <taxon>Embryophyta</taxon>
        <taxon>Tracheophyta</taxon>
        <taxon>Spermatophyta</taxon>
        <taxon>Magnoliopsida</taxon>
        <taxon>eudicotyledons</taxon>
        <taxon>Gunneridae</taxon>
        <taxon>Pentapetalae</taxon>
        <taxon>rosids</taxon>
        <taxon>malvids</taxon>
        <taxon>Brassicales</taxon>
        <taxon>Brassicaceae</taxon>
        <taxon>Arabideae</taxon>
        <taxon>Arabis</taxon>
    </lineage>
</organism>
<evidence type="ECO:0000256" key="5">
    <source>
        <dbReference type="SAM" id="MobiDB-lite"/>
    </source>
</evidence>